<dbReference type="AlphaFoldDB" id="A0A6M3Y2D1"/>
<sequence>MSWNYPTERKLNNKDIESYAQACFEILLGLELYDGGGKMYDSLTIVGKTAHSYVFDLKDGGRHHRFESLEELKNDILEETINIIKETKK</sequence>
<evidence type="ECO:0000313" key="1">
    <source>
        <dbReference type="EMBL" id="QJI03418.1"/>
    </source>
</evidence>
<name>A0A6M3Y2D1_9ZZZZ</name>
<accession>A0A6M3Y2D1</accession>
<organism evidence="1">
    <name type="scientific">viral metagenome</name>
    <dbReference type="NCBI Taxonomy" id="1070528"/>
    <lineage>
        <taxon>unclassified sequences</taxon>
        <taxon>metagenomes</taxon>
        <taxon>organismal metagenomes</taxon>
    </lineage>
</organism>
<proteinExistence type="predicted"/>
<reference evidence="1" key="1">
    <citation type="submission" date="2020-03" db="EMBL/GenBank/DDBJ databases">
        <title>The deep terrestrial virosphere.</title>
        <authorList>
            <person name="Holmfeldt K."/>
            <person name="Nilsson E."/>
            <person name="Simone D."/>
            <person name="Lopez-Fernandez M."/>
            <person name="Wu X."/>
            <person name="de Brujin I."/>
            <person name="Lundin D."/>
            <person name="Andersson A."/>
            <person name="Bertilsson S."/>
            <person name="Dopson M."/>
        </authorList>
    </citation>
    <scope>NUCLEOTIDE SEQUENCE</scope>
    <source>
        <strain evidence="1">TM448B04495</strain>
    </source>
</reference>
<dbReference type="EMBL" id="MT145086">
    <property type="protein sequence ID" value="QJI03418.1"/>
    <property type="molecule type" value="Genomic_DNA"/>
</dbReference>
<protein>
    <submittedName>
        <fullName evidence="1">Uncharacterized protein</fullName>
    </submittedName>
</protein>
<gene>
    <name evidence="1" type="ORF">TM448B04495_0006</name>
</gene>